<feature type="transmembrane region" description="Helical" evidence="7">
    <location>
        <begin position="224"/>
        <end position="243"/>
    </location>
</feature>
<comment type="subcellular location">
    <subcellularLocation>
        <location evidence="1">Cell membrane</location>
        <topology evidence="1">Multi-pass membrane protein</topology>
    </subcellularLocation>
</comment>
<name>A0A4Q9VNZ4_9HYPH</name>
<comment type="caution">
    <text evidence="8">The sequence shown here is derived from an EMBL/GenBank/DDBJ whole genome shotgun (WGS) entry which is preliminary data.</text>
</comment>
<sequence length="244" mass="25050">MSPIDRIAHANRWRDRSLAEKATLGLGLLALALGLPAWPTGPVILAVASLAAIGGAGVPWRAWAWTLAGPLGFVLTGAATLLIEIGPDGVALAPHGVEAAAALTLRSLAAMSGLLCLAVTTPATDLVAATRRLGVPEEITEIALLTHRFLFLLADTALAMDAAQASRLGHVGVRRRIRSAGILAANLLPRALDRARRLETGLAARGWTGGGLAVLSRRRPVSPAGLAAVLATLAAVAAIGWIAR</sequence>
<dbReference type="AlphaFoldDB" id="A0A4Q9VNZ4"/>
<dbReference type="EMBL" id="SJFN01000015">
    <property type="protein sequence ID" value="TBW37405.1"/>
    <property type="molecule type" value="Genomic_DNA"/>
</dbReference>
<evidence type="ECO:0000256" key="3">
    <source>
        <dbReference type="ARBA" id="ARBA00022475"/>
    </source>
</evidence>
<accession>A0A4Q9VNZ4</accession>
<dbReference type="PANTHER" id="PTHR43723:SF1">
    <property type="entry name" value="COBALT TRANSPORT PROTEIN CBIQ"/>
    <property type="match status" value="1"/>
</dbReference>
<dbReference type="CDD" id="cd16914">
    <property type="entry name" value="EcfT"/>
    <property type="match status" value="1"/>
</dbReference>
<protein>
    <submittedName>
        <fullName evidence="8">Cobalt ECF transporter T component CbiQ</fullName>
    </submittedName>
</protein>
<evidence type="ECO:0000313" key="9">
    <source>
        <dbReference type="Proteomes" id="UP000292781"/>
    </source>
</evidence>
<keyword evidence="9" id="KW-1185">Reference proteome</keyword>
<dbReference type="PANTHER" id="PTHR43723">
    <property type="entry name" value="COBALT TRANSPORT PROTEIN CBIQ"/>
    <property type="match status" value="1"/>
</dbReference>
<feature type="transmembrane region" description="Helical" evidence="7">
    <location>
        <begin position="61"/>
        <end position="83"/>
    </location>
</feature>
<evidence type="ECO:0000256" key="1">
    <source>
        <dbReference type="ARBA" id="ARBA00004651"/>
    </source>
</evidence>
<evidence type="ECO:0000313" key="8">
    <source>
        <dbReference type="EMBL" id="TBW37405.1"/>
    </source>
</evidence>
<keyword evidence="4 7" id="KW-0812">Transmembrane</keyword>
<comment type="similarity">
    <text evidence="2">Belongs to the CbiQ family.</text>
</comment>
<gene>
    <name evidence="8" type="primary">cbiQ</name>
    <name evidence="8" type="ORF">EYW49_11660</name>
</gene>
<dbReference type="RefSeq" id="WP_131309743.1">
    <property type="nucleotide sequence ID" value="NZ_SJFN01000015.1"/>
</dbReference>
<dbReference type="Pfam" id="PF02361">
    <property type="entry name" value="CbiQ"/>
    <property type="match status" value="1"/>
</dbReference>
<dbReference type="OrthoDB" id="7688456at2"/>
<dbReference type="InterPro" id="IPR012809">
    <property type="entry name" value="ECF_CbiQ"/>
</dbReference>
<evidence type="ECO:0000256" key="7">
    <source>
        <dbReference type="SAM" id="Phobius"/>
    </source>
</evidence>
<dbReference type="Proteomes" id="UP000292781">
    <property type="component" value="Unassembled WGS sequence"/>
</dbReference>
<dbReference type="InterPro" id="IPR003339">
    <property type="entry name" value="ABC/ECF_trnsptr_transmembrane"/>
</dbReference>
<organism evidence="8 9">
    <name type="scientific">Siculibacillus lacustris</name>
    <dbReference type="NCBI Taxonomy" id="1549641"/>
    <lineage>
        <taxon>Bacteria</taxon>
        <taxon>Pseudomonadati</taxon>
        <taxon>Pseudomonadota</taxon>
        <taxon>Alphaproteobacteria</taxon>
        <taxon>Hyphomicrobiales</taxon>
        <taxon>Ancalomicrobiaceae</taxon>
        <taxon>Siculibacillus</taxon>
    </lineage>
</organism>
<proteinExistence type="inferred from homology"/>
<keyword evidence="3" id="KW-1003">Cell membrane</keyword>
<evidence type="ECO:0000256" key="5">
    <source>
        <dbReference type="ARBA" id="ARBA00022989"/>
    </source>
</evidence>
<reference evidence="8 9" key="1">
    <citation type="submission" date="2019-02" db="EMBL/GenBank/DDBJ databases">
        <title>Siculibacillus lacustris gen. nov., sp. nov., a new rosette-forming bacterium isolated from a freshwater crater lake (Lake St. Ana, Romania).</title>
        <authorList>
            <person name="Felfoldi T."/>
            <person name="Marton Z."/>
            <person name="Szabo A."/>
            <person name="Mentes A."/>
            <person name="Boka K."/>
            <person name="Marialigeti K."/>
            <person name="Mathe I."/>
            <person name="Koncz M."/>
            <person name="Schumann P."/>
            <person name="Toth E."/>
        </authorList>
    </citation>
    <scope>NUCLEOTIDE SEQUENCE [LARGE SCALE GENOMIC DNA]</scope>
    <source>
        <strain evidence="8 9">SA-279</strain>
    </source>
</reference>
<dbReference type="GO" id="GO:0006824">
    <property type="term" value="P:cobalt ion transport"/>
    <property type="evidence" value="ECO:0007669"/>
    <property type="project" value="InterPro"/>
</dbReference>
<keyword evidence="6 7" id="KW-0472">Membrane</keyword>
<keyword evidence="5 7" id="KW-1133">Transmembrane helix</keyword>
<dbReference type="InterPro" id="IPR052770">
    <property type="entry name" value="Cobalt_transport_CbiQ"/>
</dbReference>
<evidence type="ECO:0000256" key="4">
    <source>
        <dbReference type="ARBA" id="ARBA00022692"/>
    </source>
</evidence>
<evidence type="ECO:0000256" key="2">
    <source>
        <dbReference type="ARBA" id="ARBA00008564"/>
    </source>
</evidence>
<dbReference type="NCBIfam" id="TIGR02454">
    <property type="entry name" value="ECF_T_CbiQ"/>
    <property type="match status" value="1"/>
</dbReference>
<dbReference type="GO" id="GO:0043190">
    <property type="term" value="C:ATP-binding cassette (ABC) transporter complex"/>
    <property type="evidence" value="ECO:0007669"/>
    <property type="project" value="InterPro"/>
</dbReference>
<evidence type="ECO:0000256" key="6">
    <source>
        <dbReference type="ARBA" id="ARBA00023136"/>
    </source>
</evidence>